<name>A0A0A8UST5_LEGHA</name>
<dbReference type="AlphaFoldDB" id="A0A0A8UST5"/>
<keyword evidence="1" id="KW-0472">Membrane</keyword>
<organism evidence="2 3">
    <name type="scientific">Legionella hackeliae</name>
    <dbReference type="NCBI Taxonomy" id="449"/>
    <lineage>
        <taxon>Bacteria</taxon>
        <taxon>Pseudomonadati</taxon>
        <taxon>Pseudomonadota</taxon>
        <taxon>Gammaproteobacteria</taxon>
        <taxon>Legionellales</taxon>
        <taxon>Legionellaceae</taxon>
        <taxon>Legionella</taxon>
    </lineage>
</organism>
<protein>
    <submittedName>
        <fullName evidence="2">Uncharacterized protein</fullName>
    </submittedName>
</protein>
<keyword evidence="1" id="KW-0812">Transmembrane</keyword>
<evidence type="ECO:0000313" key="3">
    <source>
        <dbReference type="Proteomes" id="UP000032803"/>
    </source>
</evidence>
<dbReference type="KEGG" id="lha:LHA_2814"/>
<dbReference type="HOGENOM" id="CLU_2954904_0_0_6"/>
<feature type="transmembrane region" description="Helical" evidence="1">
    <location>
        <begin position="29"/>
        <end position="51"/>
    </location>
</feature>
<dbReference type="EMBL" id="LN681225">
    <property type="protein sequence ID" value="CEK11808.1"/>
    <property type="molecule type" value="Genomic_DNA"/>
</dbReference>
<accession>A0A0A8UST5</accession>
<dbReference type="Proteomes" id="UP000032803">
    <property type="component" value="Chromosome I"/>
</dbReference>
<evidence type="ECO:0000256" key="1">
    <source>
        <dbReference type="SAM" id="Phobius"/>
    </source>
</evidence>
<keyword evidence="3" id="KW-1185">Reference proteome</keyword>
<proteinExistence type="predicted"/>
<sequence length="59" mass="7017">MQWIFRSSLHHYTFFVAHWSFSPRPHETLLLHILVILDYIYISVLSVITWVNNTTSTIA</sequence>
<gene>
    <name evidence="2" type="ORF">LHA_2814</name>
</gene>
<evidence type="ECO:0000313" key="2">
    <source>
        <dbReference type="EMBL" id="CEK11808.1"/>
    </source>
</evidence>
<keyword evidence="1" id="KW-1133">Transmembrane helix</keyword>
<reference evidence="3" key="1">
    <citation type="submission" date="2014-09" db="EMBL/GenBank/DDBJ databases">
        <authorList>
            <person name="Gomez-Valero L."/>
        </authorList>
    </citation>
    <scope>NUCLEOTIDE SEQUENCE [LARGE SCALE GENOMIC DNA]</scope>
    <source>
        <strain evidence="3">ATCC35250</strain>
    </source>
</reference>